<dbReference type="GO" id="GO:0005886">
    <property type="term" value="C:plasma membrane"/>
    <property type="evidence" value="ECO:0007669"/>
    <property type="project" value="TreeGrafter"/>
</dbReference>
<dbReference type="PANTHER" id="PTHR34980">
    <property type="entry name" value="INNER MEMBRANE PROTEIN-RELATED-RELATED"/>
    <property type="match status" value="1"/>
</dbReference>
<dbReference type="InterPro" id="IPR008523">
    <property type="entry name" value="DUF805"/>
</dbReference>
<dbReference type="EMBL" id="CP158375">
    <property type="protein sequence ID" value="XDO97190.1"/>
    <property type="molecule type" value="Genomic_DNA"/>
</dbReference>
<keyword evidence="1" id="KW-0472">Membrane</keyword>
<dbReference type="AlphaFoldDB" id="A0AB39KTY3"/>
<feature type="transmembrane region" description="Helical" evidence="1">
    <location>
        <begin position="46"/>
        <end position="64"/>
    </location>
</feature>
<keyword evidence="1" id="KW-0812">Transmembrane</keyword>
<sequence>MWMNTDWAELLTSSTGRLARGPFLLVTALLVAAVAVYDAVGGTLHLFTGWFVYPALLYVGACVLSKRLHDRGRSGWWAALILVAFVAAWPYPSSFVDSLFCVVLFWAVIELGVMPGEQGANRFGPNPLKSQVA</sequence>
<reference evidence="2" key="1">
    <citation type="submission" date="2024-06" db="EMBL/GenBank/DDBJ databases">
        <title>Caulobacter inopinatus, sp. nov.</title>
        <authorList>
            <person name="Donachie S.P."/>
        </authorList>
    </citation>
    <scope>NUCLEOTIDE SEQUENCE</scope>
    <source>
        <strain evidence="2">73W</strain>
    </source>
</reference>
<dbReference type="RefSeq" id="WP_369060247.1">
    <property type="nucleotide sequence ID" value="NZ_CP158375.1"/>
</dbReference>
<proteinExistence type="predicted"/>
<gene>
    <name evidence="2" type="ORF">ABOZ73_01860</name>
</gene>
<evidence type="ECO:0000256" key="1">
    <source>
        <dbReference type="SAM" id="Phobius"/>
    </source>
</evidence>
<dbReference type="Pfam" id="PF05656">
    <property type="entry name" value="DUF805"/>
    <property type="match status" value="1"/>
</dbReference>
<feature type="transmembrane region" description="Helical" evidence="1">
    <location>
        <begin position="21"/>
        <end position="40"/>
    </location>
</feature>
<name>A0AB39KTY3_9CAUL</name>
<feature type="transmembrane region" description="Helical" evidence="1">
    <location>
        <begin position="76"/>
        <end position="109"/>
    </location>
</feature>
<organism evidence="2">
    <name type="scientific">Caulobacter sp. 73W</name>
    <dbReference type="NCBI Taxonomy" id="3161137"/>
    <lineage>
        <taxon>Bacteria</taxon>
        <taxon>Pseudomonadati</taxon>
        <taxon>Pseudomonadota</taxon>
        <taxon>Alphaproteobacteria</taxon>
        <taxon>Caulobacterales</taxon>
        <taxon>Caulobacteraceae</taxon>
        <taxon>Caulobacter</taxon>
    </lineage>
</organism>
<accession>A0AB39KTY3</accession>
<keyword evidence="1" id="KW-1133">Transmembrane helix</keyword>
<evidence type="ECO:0000313" key="2">
    <source>
        <dbReference type="EMBL" id="XDO97190.1"/>
    </source>
</evidence>
<protein>
    <submittedName>
        <fullName evidence="2">DUF805 domain-containing protein</fullName>
    </submittedName>
</protein>